<evidence type="ECO:0000313" key="4">
    <source>
        <dbReference type="Proteomes" id="UP000803884"/>
    </source>
</evidence>
<dbReference type="Pfam" id="PF13577">
    <property type="entry name" value="SnoaL_4"/>
    <property type="match status" value="1"/>
</dbReference>
<feature type="domain" description="SnoaL-like" evidence="2">
    <location>
        <begin position="38"/>
        <end position="162"/>
    </location>
</feature>
<gene>
    <name evidence="3" type="ORF">WHR41_02741</name>
</gene>
<keyword evidence="4" id="KW-1185">Reference proteome</keyword>
<sequence length="251" mass="29045">MPFDPKDLDPYHTASPEQSTYPSEALRNNAKGNDPDKEALERFKIREICEGWGTYRDAAEWQNYRSMFFDDAYIATSWKQGGIYEFIEASKEGFAKGSSFMYILHRIIGASVEIDPAMTRAVCKQKITITCRFTFDGIEMDNEADCRFFFLLEKRSGRWGVVFYTLLFDKDKFVPVNPARTFDIPEDEVNKYPTGYRYLAWAENKISTPPKMNLNSHGPEKDVLYGKCKDWLEGRAVRPDLTGEDDPDWKP</sequence>
<proteinExistence type="predicted"/>
<dbReference type="AlphaFoldDB" id="A0AB34KTW8"/>
<dbReference type="InterPro" id="IPR032710">
    <property type="entry name" value="NTF2-like_dom_sf"/>
</dbReference>
<reference evidence="3 4" key="1">
    <citation type="journal article" date="2020" name="Microbiol. Resour. Announc.">
        <title>Draft Genome Sequence of a Cladosporium Species Isolated from the Mesophotic Ascidian Didemnum maculosum.</title>
        <authorList>
            <person name="Gioti A."/>
            <person name="Siaperas R."/>
            <person name="Nikolaivits E."/>
            <person name="Le Goff G."/>
            <person name="Ouazzani J."/>
            <person name="Kotoulas G."/>
            <person name="Topakas E."/>
        </authorList>
    </citation>
    <scope>NUCLEOTIDE SEQUENCE [LARGE SCALE GENOMIC DNA]</scope>
    <source>
        <strain evidence="3 4">TM138-S3</strain>
    </source>
</reference>
<accession>A0AB34KTW8</accession>
<dbReference type="InterPro" id="IPR037401">
    <property type="entry name" value="SnoaL-like"/>
</dbReference>
<dbReference type="SUPFAM" id="SSF54427">
    <property type="entry name" value="NTF2-like"/>
    <property type="match status" value="1"/>
</dbReference>
<organism evidence="3 4">
    <name type="scientific">Cladosporium halotolerans</name>
    <dbReference type="NCBI Taxonomy" id="1052096"/>
    <lineage>
        <taxon>Eukaryota</taxon>
        <taxon>Fungi</taxon>
        <taxon>Dikarya</taxon>
        <taxon>Ascomycota</taxon>
        <taxon>Pezizomycotina</taxon>
        <taxon>Dothideomycetes</taxon>
        <taxon>Dothideomycetidae</taxon>
        <taxon>Cladosporiales</taxon>
        <taxon>Cladosporiaceae</taxon>
        <taxon>Cladosporium</taxon>
    </lineage>
</organism>
<feature type="region of interest" description="Disordered" evidence="1">
    <location>
        <begin position="1"/>
        <end position="35"/>
    </location>
</feature>
<dbReference type="RefSeq" id="XP_069231584.1">
    <property type="nucleotide sequence ID" value="XM_069371347.1"/>
</dbReference>
<evidence type="ECO:0000259" key="2">
    <source>
        <dbReference type="Pfam" id="PF13577"/>
    </source>
</evidence>
<name>A0AB34KTW8_9PEZI</name>
<dbReference type="Proteomes" id="UP000803884">
    <property type="component" value="Unassembled WGS sequence"/>
</dbReference>
<evidence type="ECO:0000313" key="3">
    <source>
        <dbReference type="EMBL" id="KAL1588479.1"/>
    </source>
</evidence>
<dbReference type="GeneID" id="96004185"/>
<evidence type="ECO:0000256" key="1">
    <source>
        <dbReference type="SAM" id="MobiDB-lite"/>
    </source>
</evidence>
<comment type="caution">
    <text evidence="3">The sequence shown here is derived from an EMBL/GenBank/DDBJ whole genome shotgun (WGS) entry which is preliminary data.</text>
</comment>
<dbReference type="EMBL" id="JAAQHG020000007">
    <property type="protein sequence ID" value="KAL1588479.1"/>
    <property type="molecule type" value="Genomic_DNA"/>
</dbReference>
<feature type="compositionally biased region" description="Basic and acidic residues" evidence="1">
    <location>
        <begin position="1"/>
        <end position="10"/>
    </location>
</feature>
<protein>
    <recommendedName>
        <fullName evidence="2">SnoaL-like domain-containing protein</fullName>
    </recommendedName>
</protein>